<sequence length="205" mass="20725">MTQVPALPPSDRREPGEVFSAGFTLFADMLLVGLLTAVACLPVVTAPAAFAAASATLRRAAEDAVPVRAGTYAGHLRARLTRGSLLGGLAVPLLVGILLVDSALTRTTLPGADVMAPALALLALGSAVLALRTTALPAPHALSPREGLLRCAADLRGSLLLAGAVVLAALLAWSIPVLIPLLPGPLVFAATAVDLRFTGAARPVV</sequence>
<gene>
    <name evidence="2" type="ORF">GUR47_06375</name>
</gene>
<reference evidence="2" key="1">
    <citation type="journal article" date="2020" name="Microorganisms">
        <title>Isolation, Genomic and Metabolomic Characterization of Streptomyces tendae VITAKN with Quorum Sensing Inhibitory Activity from Southern India.</title>
        <authorList>
            <person name="Ishaque N.M."/>
            <person name="Burgsdorf I."/>
            <person name="Limlingan Malit J.J."/>
            <person name="Saha S."/>
            <person name="Teta R."/>
            <person name="Ewe D."/>
            <person name="Kannabiran K."/>
            <person name="Hrouzek P."/>
            <person name="Steindler L."/>
            <person name="Costantino V."/>
            <person name="Saurav K."/>
        </authorList>
    </citation>
    <scope>NUCLEOTIDE SEQUENCE</scope>
    <source>
        <strain evidence="2">VITAKN</strain>
    </source>
</reference>
<feature type="transmembrane region" description="Helical" evidence="1">
    <location>
        <begin position="159"/>
        <end position="179"/>
    </location>
</feature>
<dbReference type="EMBL" id="JAAIFS010000001">
    <property type="protein sequence ID" value="NEV86315.1"/>
    <property type="molecule type" value="Genomic_DNA"/>
</dbReference>
<accession>A0A6B3QJ10</accession>
<keyword evidence="1" id="KW-0812">Transmembrane</keyword>
<feature type="transmembrane region" description="Helical" evidence="1">
    <location>
        <begin position="116"/>
        <end position="138"/>
    </location>
</feature>
<proteinExistence type="predicted"/>
<organism evidence="2">
    <name type="scientific">Streptomyces tendae</name>
    <dbReference type="NCBI Taxonomy" id="1932"/>
    <lineage>
        <taxon>Bacteria</taxon>
        <taxon>Bacillati</taxon>
        <taxon>Actinomycetota</taxon>
        <taxon>Actinomycetes</taxon>
        <taxon>Kitasatosporales</taxon>
        <taxon>Streptomycetaceae</taxon>
        <taxon>Streptomyces</taxon>
    </lineage>
</organism>
<feature type="transmembrane region" description="Helical" evidence="1">
    <location>
        <begin position="85"/>
        <end position="104"/>
    </location>
</feature>
<dbReference type="RefSeq" id="WP_161381514.1">
    <property type="nucleotide sequence ID" value="NZ_JAAIFS010000001.1"/>
</dbReference>
<keyword evidence="1" id="KW-0472">Membrane</keyword>
<name>A0A6B3QJ10_STRTE</name>
<protein>
    <recommendedName>
        <fullName evidence="3">DUF624 domain-containing protein</fullName>
    </recommendedName>
</protein>
<dbReference type="AlphaFoldDB" id="A0A6B3QJ10"/>
<keyword evidence="1" id="KW-1133">Transmembrane helix</keyword>
<evidence type="ECO:0008006" key="3">
    <source>
        <dbReference type="Google" id="ProtNLM"/>
    </source>
</evidence>
<feature type="transmembrane region" description="Helical" evidence="1">
    <location>
        <begin position="29"/>
        <end position="53"/>
    </location>
</feature>
<evidence type="ECO:0000256" key="1">
    <source>
        <dbReference type="SAM" id="Phobius"/>
    </source>
</evidence>
<evidence type="ECO:0000313" key="2">
    <source>
        <dbReference type="EMBL" id="NEV86315.1"/>
    </source>
</evidence>
<comment type="caution">
    <text evidence="2">The sequence shown here is derived from an EMBL/GenBank/DDBJ whole genome shotgun (WGS) entry which is preliminary data.</text>
</comment>